<protein>
    <submittedName>
        <fullName evidence="1">Uncharacterized protein</fullName>
    </submittedName>
</protein>
<dbReference type="InterPro" id="IPR036047">
    <property type="entry name" value="F-box-like_dom_sf"/>
</dbReference>
<dbReference type="PANTHER" id="PTHR19855:SF34">
    <property type="entry name" value="F-BOX_WD REPEAT-CONTAINING PROTEIN 9"/>
    <property type="match status" value="1"/>
</dbReference>
<dbReference type="SUPFAM" id="SSF50978">
    <property type="entry name" value="WD40 repeat-like"/>
    <property type="match status" value="1"/>
</dbReference>
<dbReference type="PROSITE" id="PS50181">
    <property type="entry name" value="FBOX"/>
    <property type="match status" value="1"/>
</dbReference>
<gene>
    <name evidence="1" type="ORF">OFUS_LOCUS82</name>
</gene>
<dbReference type="SMART" id="SM00256">
    <property type="entry name" value="FBOX"/>
    <property type="match status" value="1"/>
</dbReference>
<dbReference type="Gene3D" id="1.20.1280.50">
    <property type="match status" value="1"/>
</dbReference>
<dbReference type="InterPro" id="IPR001810">
    <property type="entry name" value="F-box_dom"/>
</dbReference>
<dbReference type="Pfam" id="PF00400">
    <property type="entry name" value="WD40"/>
    <property type="match status" value="1"/>
</dbReference>
<dbReference type="EMBL" id="CAIIXF020000001">
    <property type="protein sequence ID" value="CAH1772301.1"/>
    <property type="molecule type" value="Genomic_DNA"/>
</dbReference>
<dbReference type="SMART" id="SM00320">
    <property type="entry name" value="WD40"/>
    <property type="match status" value="4"/>
</dbReference>
<accession>A0A8J1YB21</accession>
<comment type="caution">
    <text evidence="1">The sequence shown here is derived from an EMBL/GenBank/DDBJ whole genome shotgun (WGS) entry which is preliminary data.</text>
</comment>
<evidence type="ECO:0000313" key="1">
    <source>
        <dbReference type="EMBL" id="CAH1772301.1"/>
    </source>
</evidence>
<dbReference type="PANTHER" id="PTHR19855">
    <property type="entry name" value="WD40 REPEAT PROTEIN 12, 37"/>
    <property type="match status" value="1"/>
</dbReference>
<sequence length="405" mass="45519">MTNEQDPMLAYNPTNFGTSKLHLLTLPPELLLHICSYLKAKFVIKTLSQVCKALNELVKDESTWRIRVAKRFPKPFPILPADDVFDWQTACIEREEKFELWCEPEETMDHFTYREEIFAPVDAVHLMKNGQLLASGSRDRYLNLIDVTKLESGDPVSVKASKVESLMDAHKGWIWSLASVGNSLCSGSWDTYIKFWDLNAPQLQTVNKIKLKSAVLCMHYEEGELFAGGFDKKTYRIDPRTSSIVSEFMLHKKPVLCMVADEKHVITGGEDETIYVLDRRSNGVLKSINIGSFAMSMCYNDGQLWVGDKTGHIHLLDPKHGKFDVVQSYETGQSGKITDLHNTLGAIFSASTDKTVNVLEPNENPGVISQLKFDMEAASLSYQDNTLAIGCSNASIGIWRPKNIS</sequence>
<dbReference type="Pfam" id="PF12937">
    <property type="entry name" value="F-box-like"/>
    <property type="match status" value="1"/>
</dbReference>
<dbReference type="InterPro" id="IPR001680">
    <property type="entry name" value="WD40_rpt"/>
</dbReference>
<dbReference type="SUPFAM" id="SSF81383">
    <property type="entry name" value="F-box domain"/>
    <property type="match status" value="1"/>
</dbReference>
<dbReference type="InterPro" id="IPR019775">
    <property type="entry name" value="WD40_repeat_CS"/>
</dbReference>
<dbReference type="OrthoDB" id="2305498at2759"/>
<evidence type="ECO:0000313" key="2">
    <source>
        <dbReference type="Proteomes" id="UP000749559"/>
    </source>
</evidence>
<dbReference type="Gene3D" id="2.130.10.10">
    <property type="entry name" value="YVTN repeat-like/Quinoprotein amine dehydrogenase"/>
    <property type="match status" value="2"/>
</dbReference>
<dbReference type="PROSITE" id="PS00678">
    <property type="entry name" value="WD_REPEATS_1"/>
    <property type="match status" value="1"/>
</dbReference>
<dbReference type="Proteomes" id="UP000749559">
    <property type="component" value="Unassembled WGS sequence"/>
</dbReference>
<keyword evidence="2" id="KW-1185">Reference proteome</keyword>
<dbReference type="InterPro" id="IPR015943">
    <property type="entry name" value="WD40/YVTN_repeat-like_dom_sf"/>
</dbReference>
<proteinExistence type="predicted"/>
<reference evidence="1" key="1">
    <citation type="submission" date="2022-03" db="EMBL/GenBank/DDBJ databases">
        <authorList>
            <person name="Martin C."/>
        </authorList>
    </citation>
    <scope>NUCLEOTIDE SEQUENCE</scope>
</reference>
<organism evidence="1 2">
    <name type="scientific">Owenia fusiformis</name>
    <name type="common">Polychaete worm</name>
    <dbReference type="NCBI Taxonomy" id="6347"/>
    <lineage>
        <taxon>Eukaryota</taxon>
        <taxon>Metazoa</taxon>
        <taxon>Spiralia</taxon>
        <taxon>Lophotrochozoa</taxon>
        <taxon>Annelida</taxon>
        <taxon>Polychaeta</taxon>
        <taxon>Sedentaria</taxon>
        <taxon>Canalipalpata</taxon>
        <taxon>Sabellida</taxon>
        <taxon>Oweniida</taxon>
        <taxon>Oweniidae</taxon>
        <taxon>Owenia</taxon>
    </lineage>
</organism>
<dbReference type="AlphaFoldDB" id="A0A8J1YB21"/>
<dbReference type="InterPro" id="IPR036322">
    <property type="entry name" value="WD40_repeat_dom_sf"/>
</dbReference>
<name>A0A8J1YB21_OWEFU</name>